<sequence length="196" mass="22077">MPTTIKAPVVWINGFPGTGKKTIADAMRQLDPNILVLDNHKLIDPVAAVISRDHPEYNTQRKQYRQTILQRHVLHPSSHDHLVVFTDSLDFQSDNELGQSVAQEYANAASYAGRPFLPVYLTCGLEANIERVDHTERVASGTTKLLDQCLLRDMRGRCELFKFQGYPGLMIDSTEKTALENAKKILDTVEGWRDAD</sequence>
<evidence type="ECO:0000313" key="1">
    <source>
        <dbReference type="EMBL" id="EMT63181.1"/>
    </source>
</evidence>
<keyword evidence="2" id="KW-1185">Reference proteome</keyword>
<dbReference type="EMBL" id="KB726993">
    <property type="protein sequence ID" value="EMT63181.1"/>
    <property type="molecule type" value="Genomic_DNA"/>
</dbReference>
<dbReference type="InterPro" id="IPR027417">
    <property type="entry name" value="P-loop_NTPase"/>
</dbReference>
<gene>
    <name evidence="1" type="ORF">FOC4_g10013398</name>
</gene>
<dbReference type="STRING" id="1229665.N1RCN1"/>
<evidence type="ECO:0008006" key="3">
    <source>
        <dbReference type="Google" id="ProtNLM"/>
    </source>
</evidence>
<dbReference type="OrthoDB" id="5426988at2759"/>
<dbReference type="SUPFAM" id="SSF52540">
    <property type="entry name" value="P-loop containing nucleoside triphosphate hydrolases"/>
    <property type="match status" value="1"/>
</dbReference>
<proteinExistence type="predicted"/>
<reference evidence="2" key="2">
    <citation type="journal article" date="2014" name="PLoS ONE">
        <title>Genome and Transcriptome Analysis of the Fungal Pathogen Fusarium oxysporum f. sp. cubense Causing Banana Vascular Wilt Disease.</title>
        <authorList>
            <person name="Guo L."/>
            <person name="Han L."/>
            <person name="Yang L."/>
            <person name="Zeng H."/>
            <person name="Fan D."/>
            <person name="Zhu Y."/>
            <person name="Feng Y."/>
            <person name="Wang G."/>
            <person name="Peng C."/>
            <person name="Jiang X."/>
            <person name="Zhou D."/>
            <person name="Ni P."/>
            <person name="Liang C."/>
            <person name="Liu L."/>
            <person name="Wang J."/>
            <person name="Mao C."/>
            <person name="Fang X."/>
            <person name="Peng M."/>
            <person name="Huang J."/>
        </authorList>
    </citation>
    <scope>NUCLEOTIDE SEQUENCE [LARGE SCALE GENOMIC DNA]</scope>
    <source>
        <strain evidence="2">race 4</strain>
    </source>
</reference>
<evidence type="ECO:0000313" key="2">
    <source>
        <dbReference type="Proteomes" id="UP000016929"/>
    </source>
</evidence>
<name>N1RCN1_FUSC4</name>
<dbReference type="Proteomes" id="UP000016929">
    <property type="component" value="Unassembled WGS sequence"/>
</dbReference>
<accession>N1RCN1</accession>
<protein>
    <recommendedName>
        <fullName evidence="3">AAA domain-containing protein</fullName>
    </recommendedName>
</protein>
<dbReference type="HOGENOM" id="CLU_092496_1_0_1"/>
<dbReference type="Gene3D" id="3.40.50.300">
    <property type="entry name" value="P-loop containing nucleotide triphosphate hydrolases"/>
    <property type="match status" value="1"/>
</dbReference>
<dbReference type="AlphaFoldDB" id="N1RCN1"/>
<reference evidence="2" key="1">
    <citation type="submission" date="2012-09" db="EMBL/GenBank/DDBJ databases">
        <title>Genome sequencing and comparative transcriptomics of race 1 and race 4 of banana pathogen: Fusarium oxysporum f. sp. cubense.</title>
        <authorList>
            <person name="Fang X."/>
            <person name="Huang J."/>
        </authorList>
    </citation>
    <scope>NUCLEOTIDE SEQUENCE [LARGE SCALE GENOMIC DNA]</scope>
    <source>
        <strain evidence="2">race 4</strain>
    </source>
</reference>
<organism evidence="1 2">
    <name type="scientific">Fusarium oxysporum f. sp. cubense (strain race 4)</name>
    <name type="common">Panama disease fungus</name>
    <dbReference type="NCBI Taxonomy" id="2502994"/>
    <lineage>
        <taxon>Eukaryota</taxon>
        <taxon>Fungi</taxon>
        <taxon>Dikarya</taxon>
        <taxon>Ascomycota</taxon>
        <taxon>Pezizomycotina</taxon>
        <taxon>Sordariomycetes</taxon>
        <taxon>Hypocreomycetidae</taxon>
        <taxon>Hypocreales</taxon>
        <taxon>Nectriaceae</taxon>
        <taxon>Fusarium</taxon>
        <taxon>Fusarium oxysporum species complex</taxon>
    </lineage>
</organism>